<dbReference type="EMBL" id="JAMQKC010000011">
    <property type="protein sequence ID" value="MDC3417598.1"/>
    <property type="molecule type" value="Genomic_DNA"/>
</dbReference>
<evidence type="ECO:0000256" key="3">
    <source>
        <dbReference type="SAM" id="Phobius"/>
    </source>
</evidence>
<name>A0A9X3WEM8_9BACI</name>
<reference evidence="5" key="1">
    <citation type="submission" date="2022-06" db="EMBL/GenBank/DDBJ databases">
        <title>Aquibacillus sp. a new bacterium isolated from soil saline samples.</title>
        <authorList>
            <person name="Galisteo C."/>
            <person name="De La Haba R."/>
            <person name="Sanchez-Porro C."/>
            <person name="Ventosa A."/>
        </authorList>
    </citation>
    <scope>NUCLEOTIDE SEQUENCE</scope>
    <source>
        <strain evidence="5">3ASR75-54</strain>
    </source>
</reference>
<evidence type="ECO:0000256" key="1">
    <source>
        <dbReference type="ARBA" id="ARBA00004127"/>
    </source>
</evidence>
<dbReference type="AlphaFoldDB" id="A0A9X3WEM8"/>
<feature type="domain" description="EamA" evidence="4">
    <location>
        <begin position="150"/>
        <end position="280"/>
    </location>
</feature>
<dbReference type="PANTHER" id="PTHR22911:SF137">
    <property type="entry name" value="SOLUTE CARRIER FAMILY 35 MEMBER G2-RELATED"/>
    <property type="match status" value="1"/>
</dbReference>
<evidence type="ECO:0000256" key="2">
    <source>
        <dbReference type="ARBA" id="ARBA00007362"/>
    </source>
</evidence>
<keyword evidence="6" id="KW-1185">Reference proteome</keyword>
<keyword evidence="3" id="KW-1133">Transmembrane helix</keyword>
<dbReference type="SUPFAM" id="SSF103481">
    <property type="entry name" value="Multidrug resistance efflux transporter EmrE"/>
    <property type="match status" value="2"/>
</dbReference>
<dbReference type="Proteomes" id="UP001145069">
    <property type="component" value="Unassembled WGS sequence"/>
</dbReference>
<dbReference type="PANTHER" id="PTHR22911">
    <property type="entry name" value="ACYL-MALONYL CONDENSING ENZYME-RELATED"/>
    <property type="match status" value="1"/>
</dbReference>
<feature type="domain" description="EamA" evidence="4">
    <location>
        <begin position="1"/>
        <end position="132"/>
    </location>
</feature>
<feature type="transmembrane region" description="Helical" evidence="3">
    <location>
        <begin position="87"/>
        <end position="108"/>
    </location>
</feature>
<gene>
    <name evidence="5" type="ORF">NC799_11890</name>
</gene>
<feature type="transmembrane region" description="Helical" evidence="3">
    <location>
        <begin position="176"/>
        <end position="194"/>
    </location>
</feature>
<dbReference type="GO" id="GO:0016020">
    <property type="term" value="C:membrane"/>
    <property type="evidence" value="ECO:0007669"/>
    <property type="project" value="InterPro"/>
</dbReference>
<feature type="transmembrane region" description="Helical" evidence="3">
    <location>
        <begin position="146"/>
        <end position="164"/>
    </location>
</feature>
<organism evidence="5 6">
    <name type="scientific">Aquibacillus salsiterrae</name>
    <dbReference type="NCBI Taxonomy" id="2950439"/>
    <lineage>
        <taxon>Bacteria</taxon>
        <taxon>Bacillati</taxon>
        <taxon>Bacillota</taxon>
        <taxon>Bacilli</taxon>
        <taxon>Bacillales</taxon>
        <taxon>Bacillaceae</taxon>
        <taxon>Aquibacillus</taxon>
    </lineage>
</organism>
<evidence type="ECO:0000313" key="5">
    <source>
        <dbReference type="EMBL" id="MDC3417598.1"/>
    </source>
</evidence>
<feature type="transmembrane region" description="Helical" evidence="3">
    <location>
        <begin position="63"/>
        <end position="81"/>
    </location>
</feature>
<feature type="transmembrane region" description="Helical" evidence="3">
    <location>
        <begin position="115"/>
        <end position="134"/>
    </location>
</feature>
<dbReference type="Gene3D" id="1.10.3730.20">
    <property type="match status" value="1"/>
</dbReference>
<comment type="subcellular location">
    <subcellularLocation>
        <location evidence="1">Endomembrane system</location>
        <topology evidence="1">Multi-pass membrane protein</topology>
    </subcellularLocation>
</comment>
<feature type="transmembrane region" description="Helical" evidence="3">
    <location>
        <begin position="233"/>
        <end position="255"/>
    </location>
</feature>
<protein>
    <submittedName>
        <fullName evidence="5">DMT family transporter</fullName>
    </submittedName>
</protein>
<dbReference type="Pfam" id="PF00892">
    <property type="entry name" value="EamA"/>
    <property type="match status" value="2"/>
</dbReference>
<evidence type="ECO:0000313" key="6">
    <source>
        <dbReference type="Proteomes" id="UP001145069"/>
    </source>
</evidence>
<dbReference type="RefSeq" id="WP_272446667.1">
    <property type="nucleotide sequence ID" value="NZ_JAMQKC010000011.1"/>
</dbReference>
<proteinExistence type="inferred from homology"/>
<comment type="caution">
    <text evidence="5">The sequence shown here is derived from an EMBL/GenBank/DDBJ whole genome shotgun (WGS) entry which is preliminary data.</text>
</comment>
<comment type="similarity">
    <text evidence="2">Belongs to the EamA transporter family.</text>
</comment>
<keyword evidence="3" id="KW-0812">Transmembrane</keyword>
<sequence length="293" mass="32941">MGILLLLLSTLMWSFVGILVKATSFSIDSYTITFLRFAIGVIFLLLFLFLSGRKLNISWKSKWIWFGALGKIVNYLFENYGVSVGYAYEQILVSPFLTIFMLLLSIFYFKERATLWAWISATLCILGVIIISWNGMPISQLLEFDLFLTLVFALSAFGASFHFMAQKVLIDKMGAIDMNLSIFLWCSLLTTLPLPTQFTYSGEMSGVTVIAITGLGLITGISFIIYSKALQRVSFLVAGILVNTSVLFTLLWSWLFYNEPITLYVILGSVLFLIGMSLLSIPQPRRAKYKSTA</sequence>
<dbReference type="InterPro" id="IPR000620">
    <property type="entry name" value="EamA_dom"/>
</dbReference>
<feature type="transmembrane region" description="Helical" evidence="3">
    <location>
        <begin position="206"/>
        <end position="226"/>
    </location>
</feature>
<evidence type="ECO:0000259" key="4">
    <source>
        <dbReference type="Pfam" id="PF00892"/>
    </source>
</evidence>
<feature type="transmembrane region" description="Helical" evidence="3">
    <location>
        <begin position="32"/>
        <end position="51"/>
    </location>
</feature>
<feature type="transmembrane region" description="Helical" evidence="3">
    <location>
        <begin position="261"/>
        <end position="281"/>
    </location>
</feature>
<keyword evidence="3" id="KW-0472">Membrane</keyword>
<dbReference type="InterPro" id="IPR037185">
    <property type="entry name" value="EmrE-like"/>
</dbReference>
<accession>A0A9X3WEM8</accession>